<organism evidence="1 2">
    <name type="scientific">Clydaea vesicula</name>
    <dbReference type="NCBI Taxonomy" id="447962"/>
    <lineage>
        <taxon>Eukaryota</taxon>
        <taxon>Fungi</taxon>
        <taxon>Fungi incertae sedis</taxon>
        <taxon>Chytridiomycota</taxon>
        <taxon>Chytridiomycota incertae sedis</taxon>
        <taxon>Chytridiomycetes</taxon>
        <taxon>Lobulomycetales</taxon>
        <taxon>Lobulomycetaceae</taxon>
        <taxon>Clydaea</taxon>
    </lineage>
</organism>
<dbReference type="PANTHER" id="PTHR28086:SF1">
    <property type="entry name" value="CU(2+) SUPPRESSING AND BLEOMYCIN SENSITIVE PROTEIN 1"/>
    <property type="match status" value="1"/>
</dbReference>
<reference evidence="1" key="1">
    <citation type="submission" date="2020-05" db="EMBL/GenBank/DDBJ databases">
        <title>Phylogenomic resolution of chytrid fungi.</title>
        <authorList>
            <person name="Stajich J.E."/>
            <person name="Amses K."/>
            <person name="Simmons R."/>
            <person name="Seto K."/>
            <person name="Myers J."/>
            <person name="Bonds A."/>
            <person name="Quandt C.A."/>
            <person name="Barry K."/>
            <person name="Liu P."/>
            <person name="Grigoriev I."/>
            <person name="Longcore J.E."/>
            <person name="James T.Y."/>
        </authorList>
    </citation>
    <scope>NUCLEOTIDE SEQUENCE</scope>
    <source>
        <strain evidence="1">JEL0476</strain>
    </source>
</reference>
<proteinExistence type="predicted"/>
<accession>A0AAD5XX10</accession>
<dbReference type="PANTHER" id="PTHR28086">
    <property type="entry name" value="UPF0662 PROTEIN YPL260W"/>
    <property type="match status" value="1"/>
</dbReference>
<protein>
    <submittedName>
        <fullName evidence="1">Uncharacterized protein</fullName>
    </submittedName>
</protein>
<name>A0AAD5XX10_9FUNG</name>
<comment type="caution">
    <text evidence="1">The sequence shown here is derived from an EMBL/GenBank/DDBJ whole genome shotgun (WGS) entry which is preliminary data.</text>
</comment>
<dbReference type="EMBL" id="JADGJW010001382">
    <property type="protein sequence ID" value="KAJ3203768.1"/>
    <property type="molecule type" value="Genomic_DNA"/>
</dbReference>
<dbReference type="GO" id="GO:0005634">
    <property type="term" value="C:nucleus"/>
    <property type="evidence" value="ECO:0007669"/>
    <property type="project" value="TreeGrafter"/>
</dbReference>
<evidence type="ECO:0000313" key="2">
    <source>
        <dbReference type="Proteomes" id="UP001211065"/>
    </source>
</evidence>
<sequence>MTWITCYRLVHHLQQKSEETLPIHQSLIQIYNQLYTLKSCLSELNKWKVVLTERELIPYQMKLAKLDNKRVDGKFEVNGTIPEGQGELHGLLNECYEGLNQLKLRFIEKLEHEEEDDDDDF</sequence>
<dbReference type="AlphaFoldDB" id="A0AAD5XX10"/>
<dbReference type="Pfam" id="PF10303">
    <property type="entry name" value="DUF2408"/>
    <property type="match status" value="1"/>
</dbReference>
<dbReference type="InterPro" id="IPR018810">
    <property type="entry name" value="UPF0662"/>
</dbReference>
<gene>
    <name evidence="1" type="ORF">HK099_001381</name>
</gene>
<evidence type="ECO:0000313" key="1">
    <source>
        <dbReference type="EMBL" id="KAJ3203768.1"/>
    </source>
</evidence>
<dbReference type="Proteomes" id="UP001211065">
    <property type="component" value="Unassembled WGS sequence"/>
</dbReference>
<dbReference type="GO" id="GO:0005737">
    <property type="term" value="C:cytoplasm"/>
    <property type="evidence" value="ECO:0007669"/>
    <property type="project" value="TreeGrafter"/>
</dbReference>
<keyword evidence="2" id="KW-1185">Reference proteome</keyword>